<reference evidence="2 3" key="1">
    <citation type="journal article" date="2018" name="J. Allergy Clin. Immunol.">
        <title>High-quality assembly of Dermatophagoides pteronyssinus genome and transcriptome reveals a wide range of novel allergens.</title>
        <authorList>
            <person name="Liu X.Y."/>
            <person name="Yang K.Y."/>
            <person name="Wang M.Q."/>
            <person name="Kwok J.S."/>
            <person name="Zeng X."/>
            <person name="Yang Z."/>
            <person name="Xiao X.J."/>
            <person name="Lau C.P."/>
            <person name="Li Y."/>
            <person name="Huang Z.M."/>
            <person name="Ba J.G."/>
            <person name="Yim A.K."/>
            <person name="Ouyang C.Y."/>
            <person name="Ngai S.M."/>
            <person name="Chan T.F."/>
            <person name="Leung E.L."/>
            <person name="Liu L."/>
            <person name="Liu Z.G."/>
            <person name="Tsui S.K."/>
        </authorList>
    </citation>
    <scope>NUCLEOTIDE SEQUENCE [LARGE SCALE GENOMIC DNA]</scope>
    <source>
        <strain evidence="2">Derp</strain>
    </source>
</reference>
<keyword evidence="1" id="KW-1133">Transmembrane helix</keyword>
<reference evidence="2 3" key="2">
    <citation type="journal article" date="2022" name="Mol. Biol. Evol.">
        <title>Comparative Genomics Reveals Insights into the Divergent Evolution of Astigmatic Mites and Household Pest Adaptations.</title>
        <authorList>
            <person name="Xiong Q."/>
            <person name="Wan A.T."/>
            <person name="Liu X."/>
            <person name="Fung C.S."/>
            <person name="Xiao X."/>
            <person name="Malainual N."/>
            <person name="Hou J."/>
            <person name="Wang L."/>
            <person name="Wang M."/>
            <person name="Yang K.Y."/>
            <person name="Cui Y."/>
            <person name="Leung E.L."/>
            <person name="Nong W."/>
            <person name="Shin S.K."/>
            <person name="Au S.W."/>
            <person name="Jeong K.Y."/>
            <person name="Chew F.T."/>
            <person name="Hui J.H."/>
            <person name="Leung T.F."/>
            <person name="Tungtrongchitr A."/>
            <person name="Zhong N."/>
            <person name="Liu Z."/>
            <person name="Tsui S.K."/>
        </authorList>
    </citation>
    <scope>NUCLEOTIDE SEQUENCE [LARGE SCALE GENOMIC DNA]</scope>
    <source>
        <strain evidence="2">Derp</strain>
    </source>
</reference>
<gene>
    <name evidence="2" type="ORF">DERP_001602</name>
</gene>
<dbReference type="EMBL" id="NJHN03000054">
    <property type="protein sequence ID" value="KAH9419771.1"/>
    <property type="molecule type" value="Genomic_DNA"/>
</dbReference>
<name>A0ABQ8JBP9_DERPT</name>
<evidence type="ECO:0000256" key="1">
    <source>
        <dbReference type="SAM" id="Phobius"/>
    </source>
</evidence>
<keyword evidence="3" id="KW-1185">Reference proteome</keyword>
<keyword evidence="1" id="KW-0812">Transmembrane</keyword>
<comment type="caution">
    <text evidence="2">The sequence shown here is derived from an EMBL/GenBank/DDBJ whole genome shotgun (WGS) entry which is preliminary data.</text>
</comment>
<evidence type="ECO:0000313" key="3">
    <source>
        <dbReference type="Proteomes" id="UP000887458"/>
    </source>
</evidence>
<sequence>MMIILTKIEFEFVVSVIILVIGGGGDLLSPLLSPFWHNNVLRLLFAINELIGKFDCLCLIIDKSLVAVNKRSVSFRSFVSGLVLGVELISADATSILIVGDCDPISNK</sequence>
<evidence type="ECO:0000313" key="2">
    <source>
        <dbReference type="EMBL" id="KAH9419771.1"/>
    </source>
</evidence>
<keyword evidence="1" id="KW-0472">Membrane</keyword>
<feature type="transmembrane region" description="Helical" evidence="1">
    <location>
        <begin position="12"/>
        <end position="31"/>
    </location>
</feature>
<proteinExistence type="predicted"/>
<protein>
    <submittedName>
        <fullName evidence="2">Uncharacterized protein</fullName>
    </submittedName>
</protein>
<organism evidence="2 3">
    <name type="scientific">Dermatophagoides pteronyssinus</name>
    <name type="common">European house dust mite</name>
    <dbReference type="NCBI Taxonomy" id="6956"/>
    <lineage>
        <taxon>Eukaryota</taxon>
        <taxon>Metazoa</taxon>
        <taxon>Ecdysozoa</taxon>
        <taxon>Arthropoda</taxon>
        <taxon>Chelicerata</taxon>
        <taxon>Arachnida</taxon>
        <taxon>Acari</taxon>
        <taxon>Acariformes</taxon>
        <taxon>Sarcoptiformes</taxon>
        <taxon>Astigmata</taxon>
        <taxon>Psoroptidia</taxon>
        <taxon>Analgoidea</taxon>
        <taxon>Pyroglyphidae</taxon>
        <taxon>Dermatophagoidinae</taxon>
        <taxon>Dermatophagoides</taxon>
    </lineage>
</organism>
<dbReference type="Proteomes" id="UP000887458">
    <property type="component" value="Unassembled WGS sequence"/>
</dbReference>
<accession>A0ABQ8JBP9</accession>